<evidence type="ECO:0000256" key="1">
    <source>
        <dbReference type="ARBA" id="ARBA00022670"/>
    </source>
</evidence>
<dbReference type="EMBL" id="VZRQ01009277">
    <property type="protein sequence ID" value="NWV98377.1"/>
    <property type="molecule type" value="Genomic_DNA"/>
</dbReference>
<dbReference type="SUPFAM" id="SSF51283">
    <property type="entry name" value="dUTPase-like"/>
    <property type="match status" value="1"/>
</dbReference>
<dbReference type="InterPro" id="IPR033704">
    <property type="entry name" value="dUTPase_trimeric"/>
</dbReference>
<dbReference type="PANTHER" id="PTHR19422">
    <property type="entry name" value="GAG RETROVIRAL POLYPROTEIN"/>
    <property type="match status" value="1"/>
</dbReference>
<keyword evidence="3" id="KW-0378">Hydrolase</keyword>
<dbReference type="PANTHER" id="PTHR19422:SF123">
    <property type="entry name" value="RT1 CLASS I, LOCUS CE15"/>
    <property type="match status" value="1"/>
</dbReference>
<dbReference type="Pfam" id="PF00692">
    <property type="entry name" value="dUTPase"/>
    <property type="match status" value="1"/>
</dbReference>
<dbReference type="AlphaFoldDB" id="A0A7K6JEN6"/>
<dbReference type="GO" id="GO:0004190">
    <property type="term" value="F:aspartic-type endopeptidase activity"/>
    <property type="evidence" value="ECO:0007669"/>
    <property type="project" value="UniProtKB-KW"/>
</dbReference>
<evidence type="ECO:0000313" key="5">
    <source>
        <dbReference type="EMBL" id="NWV98377.1"/>
    </source>
</evidence>
<keyword evidence="1" id="KW-0645">Protease</keyword>
<evidence type="ECO:0000259" key="4">
    <source>
        <dbReference type="PROSITE" id="PS50175"/>
    </source>
</evidence>
<dbReference type="PROSITE" id="PS50175">
    <property type="entry name" value="ASP_PROT_RETROV"/>
    <property type="match status" value="1"/>
</dbReference>
<comment type="caution">
    <text evidence="5">The sequence shown here is derived from an EMBL/GenBank/DDBJ whole genome shotgun (WGS) entry which is preliminary data.</text>
</comment>
<dbReference type="InterPro" id="IPR001995">
    <property type="entry name" value="Peptidase_A2_cat"/>
</dbReference>
<keyword evidence="6" id="KW-1185">Reference proteome</keyword>
<dbReference type="CDD" id="cd07557">
    <property type="entry name" value="trimeric_dUTPase"/>
    <property type="match status" value="1"/>
</dbReference>
<dbReference type="InterPro" id="IPR029054">
    <property type="entry name" value="dUTPase-like"/>
</dbReference>
<dbReference type="InterPro" id="IPR001969">
    <property type="entry name" value="Aspartic_peptidase_AS"/>
</dbReference>
<name>A0A7K6JEN6_9CORV</name>
<protein>
    <submittedName>
        <fullName evidence="5">POK9 protein</fullName>
    </submittedName>
</protein>
<evidence type="ECO:0000256" key="2">
    <source>
        <dbReference type="ARBA" id="ARBA00022750"/>
    </source>
</evidence>
<dbReference type="Gene3D" id="2.70.40.10">
    <property type="match status" value="1"/>
</dbReference>
<accession>A0A7K6JEN6</accession>
<feature type="non-terminal residue" evidence="5">
    <location>
        <position position="157"/>
    </location>
</feature>
<proteinExistence type="predicted"/>
<organism evidence="5 6">
    <name type="scientific">Machaerirhynchus nigripectus</name>
    <dbReference type="NCBI Taxonomy" id="1160894"/>
    <lineage>
        <taxon>Eukaryota</taxon>
        <taxon>Metazoa</taxon>
        <taxon>Chordata</taxon>
        <taxon>Craniata</taxon>
        <taxon>Vertebrata</taxon>
        <taxon>Euteleostomi</taxon>
        <taxon>Archelosauria</taxon>
        <taxon>Archosauria</taxon>
        <taxon>Dinosauria</taxon>
        <taxon>Saurischia</taxon>
        <taxon>Theropoda</taxon>
        <taxon>Coelurosauria</taxon>
        <taxon>Aves</taxon>
        <taxon>Neognathae</taxon>
        <taxon>Neoaves</taxon>
        <taxon>Telluraves</taxon>
        <taxon>Australaves</taxon>
        <taxon>Passeriformes</taxon>
        <taxon>Corvoidea</taxon>
        <taxon>Dicruridae</taxon>
        <taxon>Machaerirhynchus</taxon>
    </lineage>
</organism>
<evidence type="ECO:0000256" key="3">
    <source>
        <dbReference type="ARBA" id="ARBA00022801"/>
    </source>
</evidence>
<dbReference type="Proteomes" id="UP000574967">
    <property type="component" value="Unassembled WGS sequence"/>
</dbReference>
<reference evidence="5 6" key="1">
    <citation type="submission" date="2019-09" db="EMBL/GenBank/DDBJ databases">
        <title>Bird 10,000 Genomes (B10K) Project - Family phase.</title>
        <authorList>
            <person name="Zhang G."/>
        </authorList>
    </citation>
    <scope>NUCLEOTIDE SEQUENCE [LARGE SCALE GENOMIC DNA]</scope>
    <source>
        <strain evidence="5">B10K-DU-029-43</strain>
        <tissue evidence="5">Heart</tissue>
    </source>
</reference>
<sequence>SGSTKVDLETAVEATLTDSSVRLIDSNVSGPLGNGLSAFLLGRSSSTRMGLEVVPGVIDSDCTGVVKITVRTLYPPVTIPKGSKIAQLVPFRACVPSAGNKERGDQGFGSTGQPEIYWAMDITRGKPNARVKITHPNGDSTFCQMMIDTGADVTLLS</sequence>
<feature type="non-terminal residue" evidence="5">
    <location>
        <position position="1"/>
    </location>
</feature>
<feature type="domain" description="Peptidase A2" evidence="4">
    <location>
        <begin position="143"/>
        <end position="157"/>
    </location>
</feature>
<dbReference type="InterPro" id="IPR036157">
    <property type="entry name" value="dUTPase-like_sf"/>
</dbReference>
<gene>
    <name evidence="5" type="primary">Ervk9_3</name>
    <name evidence="5" type="ORF">MACNIG_R08782</name>
</gene>
<keyword evidence="2" id="KW-0064">Aspartyl protease</keyword>
<dbReference type="GO" id="GO:0006508">
    <property type="term" value="P:proteolysis"/>
    <property type="evidence" value="ECO:0007669"/>
    <property type="project" value="UniProtKB-KW"/>
</dbReference>
<dbReference type="InterPro" id="IPR051592">
    <property type="entry name" value="HERV-K_Pro_peptidase_A2"/>
</dbReference>
<dbReference type="PROSITE" id="PS00141">
    <property type="entry name" value="ASP_PROTEASE"/>
    <property type="match status" value="1"/>
</dbReference>
<evidence type="ECO:0000313" key="6">
    <source>
        <dbReference type="Proteomes" id="UP000574967"/>
    </source>
</evidence>